<evidence type="ECO:0000313" key="2">
    <source>
        <dbReference type="EMBL" id="KAK3671611.1"/>
    </source>
</evidence>
<proteinExistence type="predicted"/>
<dbReference type="Pfam" id="PF07876">
    <property type="entry name" value="Dabb"/>
    <property type="match status" value="1"/>
</dbReference>
<dbReference type="AlphaFoldDB" id="A0AAE0WGY3"/>
<dbReference type="PROSITE" id="PS51502">
    <property type="entry name" value="S_R_A_B_BARREL"/>
    <property type="match status" value="1"/>
</dbReference>
<accession>A0AAE0WGY3</accession>
<dbReference type="InterPro" id="IPR011008">
    <property type="entry name" value="Dimeric_a/b-barrel"/>
</dbReference>
<sequence length="81" mass="8768">MPVYHIVLFKLKQGVKPEQIAQMSTLAKGMVGQIPGLRKLDFGGPLPVTAGRGKGYDMGIVAILDKPDDVTVYAQHPAHQE</sequence>
<organism evidence="2 3">
    <name type="scientific">Recurvomyces mirabilis</name>
    <dbReference type="NCBI Taxonomy" id="574656"/>
    <lineage>
        <taxon>Eukaryota</taxon>
        <taxon>Fungi</taxon>
        <taxon>Dikarya</taxon>
        <taxon>Ascomycota</taxon>
        <taxon>Pezizomycotina</taxon>
        <taxon>Dothideomycetes</taxon>
        <taxon>Dothideomycetidae</taxon>
        <taxon>Mycosphaerellales</taxon>
        <taxon>Teratosphaeriaceae</taxon>
        <taxon>Recurvomyces</taxon>
    </lineage>
</organism>
<evidence type="ECO:0000313" key="3">
    <source>
        <dbReference type="Proteomes" id="UP001274830"/>
    </source>
</evidence>
<comment type="caution">
    <text evidence="2">The sequence shown here is derived from an EMBL/GenBank/DDBJ whole genome shotgun (WGS) entry which is preliminary data.</text>
</comment>
<reference evidence="2" key="1">
    <citation type="submission" date="2023-07" db="EMBL/GenBank/DDBJ databases">
        <title>Black Yeasts Isolated from many extreme environments.</title>
        <authorList>
            <person name="Coleine C."/>
            <person name="Stajich J.E."/>
            <person name="Selbmann L."/>
        </authorList>
    </citation>
    <scope>NUCLEOTIDE SEQUENCE</scope>
    <source>
        <strain evidence="2">CCFEE 5485</strain>
    </source>
</reference>
<keyword evidence="3" id="KW-1185">Reference proteome</keyword>
<dbReference type="InterPro" id="IPR013097">
    <property type="entry name" value="Dabb"/>
</dbReference>
<dbReference type="Proteomes" id="UP001274830">
    <property type="component" value="Unassembled WGS sequence"/>
</dbReference>
<dbReference type="EMBL" id="JAUTXT010000041">
    <property type="protein sequence ID" value="KAK3671611.1"/>
    <property type="molecule type" value="Genomic_DNA"/>
</dbReference>
<protein>
    <recommendedName>
        <fullName evidence="1">Stress-response A/B barrel domain-containing protein</fullName>
    </recommendedName>
</protein>
<gene>
    <name evidence="2" type="ORF">LTR78_008534</name>
</gene>
<dbReference type="SUPFAM" id="SSF54909">
    <property type="entry name" value="Dimeric alpha+beta barrel"/>
    <property type="match status" value="1"/>
</dbReference>
<feature type="domain" description="Stress-response A/B barrel" evidence="1">
    <location>
        <begin position="3"/>
        <end position="81"/>
    </location>
</feature>
<dbReference type="Gene3D" id="3.30.70.100">
    <property type="match status" value="1"/>
</dbReference>
<evidence type="ECO:0000259" key="1">
    <source>
        <dbReference type="PROSITE" id="PS51502"/>
    </source>
</evidence>
<name>A0AAE0WGY3_9PEZI</name>
<dbReference type="SMART" id="SM00886">
    <property type="entry name" value="Dabb"/>
    <property type="match status" value="1"/>
</dbReference>